<reference evidence="2" key="1">
    <citation type="submission" date="2021-06" db="EMBL/GenBank/DDBJ databases">
        <authorList>
            <person name="Hodson N. C."/>
            <person name="Mongue J. A."/>
            <person name="Jaron S. K."/>
        </authorList>
    </citation>
    <scope>NUCLEOTIDE SEQUENCE</scope>
</reference>
<feature type="domain" description="Fibronectin type-III" evidence="1">
    <location>
        <begin position="1"/>
        <end position="59"/>
    </location>
</feature>
<evidence type="ECO:0000259" key="1">
    <source>
        <dbReference type="PROSITE" id="PS50853"/>
    </source>
</evidence>
<feature type="non-terminal residue" evidence="2">
    <location>
        <position position="1"/>
    </location>
</feature>
<dbReference type="CDD" id="cd00063">
    <property type="entry name" value="FN3"/>
    <property type="match status" value="1"/>
</dbReference>
<sequence>MELSWFEPTKPNGKLEGYRIYYMQNNFTDVVTVKETLPHMKFALQDLEAFTEYKLWVKA</sequence>
<gene>
    <name evidence="2" type="ORF">AFUS01_LOCUS37205</name>
</gene>
<name>A0A8J2L3R6_9HEXA</name>
<evidence type="ECO:0000313" key="3">
    <source>
        <dbReference type="Proteomes" id="UP000708208"/>
    </source>
</evidence>
<dbReference type="Proteomes" id="UP000708208">
    <property type="component" value="Unassembled WGS sequence"/>
</dbReference>
<comment type="caution">
    <text evidence="2">The sequence shown here is derived from an EMBL/GenBank/DDBJ whole genome shotgun (WGS) entry which is preliminary data.</text>
</comment>
<accession>A0A8J2L3R6</accession>
<dbReference type="EMBL" id="CAJVCH010542628">
    <property type="protein sequence ID" value="CAG7827206.1"/>
    <property type="molecule type" value="Genomic_DNA"/>
</dbReference>
<organism evidence="2 3">
    <name type="scientific">Allacma fusca</name>
    <dbReference type="NCBI Taxonomy" id="39272"/>
    <lineage>
        <taxon>Eukaryota</taxon>
        <taxon>Metazoa</taxon>
        <taxon>Ecdysozoa</taxon>
        <taxon>Arthropoda</taxon>
        <taxon>Hexapoda</taxon>
        <taxon>Collembola</taxon>
        <taxon>Symphypleona</taxon>
        <taxon>Sminthuridae</taxon>
        <taxon>Allacma</taxon>
    </lineage>
</organism>
<dbReference type="Pfam" id="PF00041">
    <property type="entry name" value="fn3"/>
    <property type="match status" value="1"/>
</dbReference>
<dbReference type="InterPro" id="IPR003961">
    <property type="entry name" value="FN3_dom"/>
</dbReference>
<evidence type="ECO:0000313" key="2">
    <source>
        <dbReference type="EMBL" id="CAG7827206.1"/>
    </source>
</evidence>
<dbReference type="OrthoDB" id="6022401at2759"/>
<protein>
    <recommendedName>
        <fullName evidence="1">Fibronectin type-III domain-containing protein</fullName>
    </recommendedName>
</protein>
<dbReference type="AlphaFoldDB" id="A0A8J2L3R6"/>
<proteinExistence type="predicted"/>
<keyword evidence="3" id="KW-1185">Reference proteome</keyword>
<dbReference type="PROSITE" id="PS50853">
    <property type="entry name" value="FN3"/>
    <property type="match status" value="1"/>
</dbReference>